<protein>
    <submittedName>
        <fullName evidence="1">Uncharacterized protein</fullName>
    </submittedName>
</protein>
<accession>A0A085NM52</accession>
<sequence length="142" mass="16614">MECQDVKDILNCEQDELSIYELQEGREEADDDENQEAPPRQLTTAELSEVLQTIEQWLQWFEDNDCNAESSRLATRGIRASLESYKELLYERTCVKQKNVELYFTEKNKQCEDDEELPYMLIIGALFAHTAKKDPYLRLPNG</sequence>
<gene>
    <name evidence="1" type="ORF">M514_17341</name>
</gene>
<organism evidence="1">
    <name type="scientific">Trichuris suis</name>
    <name type="common">pig whipworm</name>
    <dbReference type="NCBI Taxonomy" id="68888"/>
    <lineage>
        <taxon>Eukaryota</taxon>
        <taxon>Metazoa</taxon>
        <taxon>Ecdysozoa</taxon>
        <taxon>Nematoda</taxon>
        <taxon>Enoplea</taxon>
        <taxon>Dorylaimia</taxon>
        <taxon>Trichinellida</taxon>
        <taxon>Trichuridae</taxon>
        <taxon>Trichuris</taxon>
    </lineage>
</organism>
<evidence type="ECO:0000313" key="1">
    <source>
        <dbReference type="EMBL" id="KFD70548.1"/>
    </source>
</evidence>
<name>A0A085NM52_9BILA</name>
<proteinExistence type="predicted"/>
<dbReference type="Proteomes" id="UP000030758">
    <property type="component" value="Unassembled WGS sequence"/>
</dbReference>
<dbReference type="EMBL" id="KL367487">
    <property type="protein sequence ID" value="KFD70548.1"/>
    <property type="molecule type" value="Genomic_DNA"/>
</dbReference>
<reference evidence="1" key="1">
    <citation type="journal article" date="2014" name="Nat. Genet.">
        <title>Genome and transcriptome of the porcine whipworm Trichuris suis.</title>
        <authorList>
            <person name="Jex A.R."/>
            <person name="Nejsum P."/>
            <person name="Schwarz E.M."/>
            <person name="Hu L."/>
            <person name="Young N.D."/>
            <person name="Hall R.S."/>
            <person name="Korhonen P.K."/>
            <person name="Liao S."/>
            <person name="Thamsborg S."/>
            <person name="Xia J."/>
            <person name="Xu P."/>
            <person name="Wang S."/>
            <person name="Scheerlinck J.P."/>
            <person name="Hofmann A."/>
            <person name="Sternberg P.W."/>
            <person name="Wang J."/>
            <person name="Gasser R.B."/>
        </authorList>
    </citation>
    <scope>NUCLEOTIDE SEQUENCE [LARGE SCALE GENOMIC DNA]</scope>
    <source>
        <strain evidence="1">DCEP-RM93F</strain>
    </source>
</reference>
<dbReference type="AlphaFoldDB" id="A0A085NM52"/>